<reference evidence="1" key="1">
    <citation type="submission" date="2023-01" db="EMBL/GenBank/DDBJ databases">
        <title>Genome sequencing of Photorhabdus bodei 09-20.</title>
        <authorList>
            <person name="Kalindamar S."/>
            <person name="Kumru S."/>
        </authorList>
    </citation>
    <scope>NUCLEOTIDE SEQUENCE</scope>
    <source>
        <strain evidence="1">09-20</strain>
    </source>
</reference>
<sequence length="129" mass="14976">MYKQVITIMESWKKTFATQSALHNTLSRSLNNLIVITDNKQKLFDTLRNNTGFQKIALENKKVAVTQVDIEKFNELWGKSLNPFERTVTRLELAVNKAVSKFINLSAKNEVIHKEKQQEKPYPVKQRSL</sequence>
<comment type="caution">
    <text evidence="1">The sequence shown here is derived from an EMBL/GenBank/DDBJ whole genome shotgun (WGS) entry which is preliminary data.</text>
</comment>
<evidence type="ECO:0000313" key="1">
    <source>
        <dbReference type="EMBL" id="MDB6374999.1"/>
    </source>
</evidence>
<dbReference type="EMBL" id="JAQMFO010000071">
    <property type="protein sequence ID" value="MDB6374999.1"/>
    <property type="molecule type" value="Genomic_DNA"/>
</dbReference>
<protein>
    <submittedName>
        <fullName evidence="1">Uncharacterized protein</fullName>
    </submittedName>
</protein>
<gene>
    <name evidence="1" type="ORF">PH362_24710</name>
</gene>
<proteinExistence type="predicted"/>
<dbReference type="Proteomes" id="UP001212996">
    <property type="component" value="Unassembled WGS sequence"/>
</dbReference>
<organism evidence="1 2">
    <name type="scientific">Photorhabdus bodei</name>
    <dbReference type="NCBI Taxonomy" id="2029681"/>
    <lineage>
        <taxon>Bacteria</taxon>
        <taxon>Pseudomonadati</taxon>
        <taxon>Pseudomonadota</taxon>
        <taxon>Gammaproteobacteria</taxon>
        <taxon>Enterobacterales</taxon>
        <taxon>Morganellaceae</taxon>
        <taxon>Photorhabdus</taxon>
    </lineage>
</organism>
<evidence type="ECO:0000313" key="2">
    <source>
        <dbReference type="Proteomes" id="UP001212996"/>
    </source>
</evidence>
<accession>A0AAW6BMM7</accession>
<dbReference type="RefSeq" id="WP_271867989.1">
    <property type="nucleotide sequence ID" value="NZ_JAQMFO010000071.1"/>
</dbReference>
<name>A0AAW6BMM7_9GAMM</name>
<dbReference type="AlphaFoldDB" id="A0AAW6BMM7"/>